<dbReference type="SMART" id="SM00028">
    <property type="entry name" value="TPR"/>
    <property type="match status" value="8"/>
</dbReference>
<evidence type="ECO:0000256" key="1">
    <source>
        <dbReference type="ARBA" id="ARBA00022737"/>
    </source>
</evidence>
<dbReference type="RefSeq" id="WP_163960523.1">
    <property type="nucleotide sequence ID" value="NZ_JAAIVB010000010.1"/>
</dbReference>
<feature type="compositionally biased region" description="Low complexity" evidence="4">
    <location>
        <begin position="735"/>
        <end position="745"/>
    </location>
</feature>
<evidence type="ECO:0000256" key="5">
    <source>
        <dbReference type="SAM" id="SignalP"/>
    </source>
</evidence>
<name>A0A6B3SH87_9BURK</name>
<gene>
    <name evidence="6" type="ORF">G3574_02955</name>
</gene>
<evidence type="ECO:0000256" key="3">
    <source>
        <dbReference type="PROSITE-ProRule" id="PRU00339"/>
    </source>
</evidence>
<dbReference type="Pfam" id="PF13432">
    <property type="entry name" value="TPR_16"/>
    <property type="match status" value="1"/>
</dbReference>
<feature type="compositionally biased region" description="Low complexity" evidence="4">
    <location>
        <begin position="162"/>
        <end position="171"/>
    </location>
</feature>
<dbReference type="InterPro" id="IPR051012">
    <property type="entry name" value="CellSynth/LPSAsmb/PSIAsmb"/>
</dbReference>
<dbReference type="PANTHER" id="PTHR45586">
    <property type="entry name" value="TPR REPEAT-CONTAINING PROTEIN PA4667"/>
    <property type="match status" value="1"/>
</dbReference>
<reference evidence="6 7" key="1">
    <citation type="submission" date="2020-02" db="EMBL/GenBank/DDBJ databases">
        <authorList>
            <person name="Kim M.K."/>
        </authorList>
    </citation>
    <scope>NUCLEOTIDE SEQUENCE [LARGE SCALE GENOMIC DNA]</scope>
    <source>
        <strain evidence="6 7">17J57-3</strain>
    </source>
</reference>
<dbReference type="Pfam" id="PF14559">
    <property type="entry name" value="TPR_19"/>
    <property type="match status" value="1"/>
</dbReference>
<dbReference type="InterPro" id="IPR019734">
    <property type="entry name" value="TPR_rpt"/>
</dbReference>
<sequence length="899" mass="97388">MRNMKKTVCLLTLLLPLAQQAWPADDLMTSQLVDEARAWQQKDRDDLAADVLRKLLRISPNHPEALIRLGGIEARSGNLKEADVLYARAARLSPAPRGLHDLQALIAEKKGAPVARKPADVPRVAEAPRAESAKPSTPPAAPAKTDTDKPRLKLEAEPPRLAAAQQSASAAKQDDRTVKTITTKPEKEKTEKPEKVEKNDKAEKTEKAEPVIPATADWAETRLLLEERARKHPGDANTLFALAKHLAQREATRREALRQLAYLAGQKNAPRDVKASWRQALLALESHAGDAPLYSAYLQAHPDDAVVAARLRGLPSDPAFAASPASGLAAPMAQNVAVPAEASFEGGNKAKAAALLRQALDDEQRGTYRNAVSKLENALLLDPAMPAIRLSLARQYERLGAYDNAGSLLDDMLAINPGNPDALYARARIFGAQQRYDDAMVAFERIPQNVRTVEMAQEQRRIWLTIQLARAKDQYRRGDVRQAQATMERLEPAARGNDQMMALVAAGWNDAGQPAQGLRLMRDILSRSPVQTASTRIRYAELLLNNFQDAELSAVLRDLSAPGKLNRQQQDEVNGIILSYSIRLAETMRESGQYGQATAILAPIMQRSDDIRVLVAMARIHRSAAEPAQALAVIEQAIERQPRDLEQRLIAVDSALAARDNDKADQHAKAALDIAPRHPRALAAAGRVEKALGNVDKAIDLFRRAHAAEQNADSFTGVPPHMQLRLVSNAVEVSPASRAPAPGGPNLLPIPDLGPASGRPAPGLLTIPNAVAPPAETAPAPAYDLPAQQVKPPAKPKMPTSVSVPDKPVAKEELPRGRNDSVRPAAPAPFAVPPANPRIQASAGGHEMHPAQPMQQVSFDYRMPAASAPAPLQSAEDDGLKLRMTMTLRPPGGRKTWRS</sequence>
<feature type="chain" id="PRO_5025432340" evidence="5">
    <location>
        <begin position="22"/>
        <end position="899"/>
    </location>
</feature>
<evidence type="ECO:0000256" key="2">
    <source>
        <dbReference type="ARBA" id="ARBA00022803"/>
    </source>
</evidence>
<feature type="repeat" description="TPR" evidence="3">
    <location>
        <begin position="63"/>
        <end position="96"/>
    </location>
</feature>
<proteinExistence type="predicted"/>
<feature type="region of interest" description="Disordered" evidence="4">
    <location>
        <begin position="735"/>
        <end position="755"/>
    </location>
</feature>
<feature type="compositionally biased region" description="Basic and acidic residues" evidence="4">
    <location>
        <begin position="145"/>
        <end position="158"/>
    </location>
</feature>
<dbReference type="Gene3D" id="1.25.40.10">
    <property type="entry name" value="Tetratricopeptide repeat domain"/>
    <property type="match status" value="3"/>
</dbReference>
<organism evidence="6 7">
    <name type="scientific">Noviherbaspirillum galbum</name>
    <dbReference type="NCBI Taxonomy" id="2709383"/>
    <lineage>
        <taxon>Bacteria</taxon>
        <taxon>Pseudomonadati</taxon>
        <taxon>Pseudomonadota</taxon>
        <taxon>Betaproteobacteria</taxon>
        <taxon>Burkholderiales</taxon>
        <taxon>Oxalobacteraceae</taxon>
        <taxon>Noviherbaspirillum</taxon>
    </lineage>
</organism>
<feature type="region of interest" description="Disordered" evidence="4">
    <location>
        <begin position="112"/>
        <end position="208"/>
    </location>
</feature>
<feature type="compositionally biased region" description="Basic and acidic residues" evidence="4">
    <location>
        <begin position="172"/>
        <end position="208"/>
    </location>
</feature>
<feature type="signal peptide" evidence="5">
    <location>
        <begin position="1"/>
        <end position="21"/>
    </location>
</feature>
<dbReference type="InterPro" id="IPR011990">
    <property type="entry name" value="TPR-like_helical_dom_sf"/>
</dbReference>
<protein>
    <submittedName>
        <fullName evidence="6">Tetratricopeptide repeat protein</fullName>
    </submittedName>
</protein>
<evidence type="ECO:0000313" key="7">
    <source>
        <dbReference type="Proteomes" id="UP000482155"/>
    </source>
</evidence>
<keyword evidence="7" id="KW-1185">Reference proteome</keyword>
<dbReference type="Proteomes" id="UP000482155">
    <property type="component" value="Unassembled WGS sequence"/>
</dbReference>
<feature type="region of interest" description="Disordered" evidence="4">
    <location>
        <begin position="789"/>
        <end position="833"/>
    </location>
</feature>
<keyword evidence="1" id="KW-0677">Repeat</keyword>
<keyword evidence="2 3" id="KW-0802">TPR repeat</keyword>
<evidence type="ECO:0000313" key="6">
    <source>
        <dbReference type="EMBL" id="NEX60028.1"/>
    </source>
</evidence>
<feature type="compositionally biased region" description="Basic and acidic residues" evidence="4">
    <location>
        <begin position="808"/>
        <end position="821"/>
    </location>
</feature>
<dbReference type="SUPFAM" id="SSF48452">
    <property type="entry name" value="TPR-like"/>
    <property type="match status" value="2"/>
</dbReference>
<dbReference type="EMBL" id="JAAIVB010000010">
    <property type="protein sequence ID" value="NEX60028.1"/>
    <property type="molecule type" value="Genomic_DNA"/>
</dbReference>
<dbReference type="AlphaFoldDB" id="A0A6B3SH87"/>
<dbReference type="PROSITE" id="PS50005">
    <property type="entry name" value="TPR"/>
    <property type="match status" value="1"/>
</dbReference>
<keyword evidence="5" id="KW-0732">Signal</keyword>
<dbReference type="PANTHER" id="PTHR45586:SF1">
    <property type="entry name" value="LIPOPOLYSACCHARIDE ASSEMBLY PROTEIN B"/>
    <property type="match status" value="1"/>
</dbReference>
<comment type="caution">
    <text evidence="6">The sequence shown here is derived from an EMBL/GenBank/DDBJ whole genome shotgun (WGS) entry which is preliminary data.</text>
</comment>
<evidence type="ECO:0000256" key="4">
    <source>
        <dbReference type="SAM" id="MobiDB-lite"/>
    </source>
</evidence>
<accession>A0A6B3SH87</accession>